<keyword evidence="2" id="KW-1185">Reference proteome</keyword>
<gene>
    <name evidence="1" type="ORF">TNIN_226891</name>
</gene>
<dbReference type="AlphaFoldDB" id="A0A8X7CFJ3"/>
<dbReference type="Proteomes" id="UP000886998">
    <property type="component" value="Unassembled WGS sequence"/>
</dbReference>
<reference evidence="1" key="1">
    <citation type="submission" date="2020-08" db="EMBL/GenBank/DDBJ databases">
        <title>Multicomponent nature underlies the extraordinary mechanical properties of spider dragline silk.</title>
        <authorList>
            <person name="Kono N."/>
            <person name="Nakamura H."/>
            <person name="Mori M."/>
            <person name="Yoshida Y."/>
            <person name="Ohtoshi R."/>
            <person name="Malay A.D."/>
            <person name="Moran D.A.P."/>
            <person name="Tomita M."/>
            <person name="Numata K."/>
            <person name="Arakawa K."/>
        </authorList>
    </citation>
    <scope>NUCLEOTIDE SEQUENCE</scope>
</reference>
<organism evidence="1 2">
    <name type="scientific">Trichonephila inaurata madagascariensis</name>
    <dbReference type="NCBI Taxonomy" id="2747483"/>
    <lineage>
        <taxon>Eukaryota</taxon>
        <taxon>Metazoa</taxon>
        <taxon>Ecdysozoa</taxon>
        <taxon>Arthropoda</taxon>
        <taxon>Chelicerata</taxon>
        <taxon>Arachnida</taxon>
        <taxon>Araneae</taxon>
        <taxon>Araneomorphae</taxon>
        <taxon>Entelegynae</taxon>
        <taxon>Araneoidea</taxon>
        <taxon>Nephilidae</taxon>
        <taxon>Trichonephila</taxon>
        <taxon>Trichonephila inaurata</taxon>
    </lineage>
</organism>
<proteinExistence type="predicted"/>
<dbReference type="EMBL" id="BMAV01015141">
    <property type="protein sequence ID" value="GFY64205.1"/>
    <property type="molecule type" value="Genomic_DNA"/>
</dbReference>
<accession>A0A8X7CFJ3</accession>
<sequence>MKGIYGGKKISVKPCVNNGGYRNYEAETQAQKITSTWRICTAQRRRCLSRGEALSYHTGRGINRKIWSFNHHICMSPENQQIGSYK</sequence>
<evidence type="ECO:0000313" key="1">
    <source>
        <dbReference type="EMBL" id="GFY64205.1"/>
    </source>
</evidence>
<comment type="caution">
    <text evidence="1">The sequence shown here is derived from an EMBL/GenBank/DDBJ whole genome shotgun (WGS) entry which is preliminary data.</text>
</comment>
<name>A0A8X7CFJ3_9ARAC</name>
<protein>
    <submittedName>
        <fullName evidence="1">Uncharacterized protein</fullName>
    </submittedName>
</protein>
<evidence type="ECO:0000313" key="2">
    <source>
        <dbReference type="Proteomes" id="UP000886998"/>
    </source>
</evidence>